<evidence type="ECO:0000313" key="2">
    <source>
        <dbReference type="Proteomes" id="UP000001740"/>
    </source>
</evidence>
<gene>
    <name evidence="1" type="ordered locus">PXO_05481</name>
</gene>
<reference evidence="1 2" key="1">
    <citation type="journal article" date="2008" name="BMC Genomics">
        <title>Genome sequence and rapid evolution of the rice pathogen Xanthomonas oryzae pv. oryzae PXO99A.</title>
        <authorList>
            <person name="Salzberg S.L."/>
            <person name="Sommer D.D."/>
            <person name="Schatz M.C."/>
            <person name="Phillippy A.M."/>
            <person name="Rabinowicz P.D."/>
            <person name="Tsuge S."/>
            <person name="Furutani A."/>
            <person name="Ochiai H."/>
            <person name="Delcher A.L."/>
            <person name="Kelley D."/>
            <person name="Madupu R."/>
            <person name="Puiu D."/>
            <person name="Radune D."/>
            <person name="Shumway M."/>
            <person name="Trapnell C."/>
            <person name="Aparna G."/>
            <person name="Jha G."/>
            <person name="Pandey A."/>
            <person name="Patil P.B."/>
            <person name="Ishihara H."/>
            <person name="Meyer D.F."/>
            <person name="Szurek B."/>
            <person name="Verdier V."/>
            <person name="Koebnik R."/>
            <person name="Dow J.M."/>
            <person name="Ryan R.P."/>
            <person name="Hirata H."/>
            <person name="Tsuyumu S."/>
            <person name="Won Lee S."/>
            <person name="Seo Y.S."/>
            <person name="Sriariyanum M."/>
            <person name="Ronald P.C."/>
            <person name="Sonti R.V."/>
            <person name="Van Sluys M.A."/>
            <person name="Leach J.E."/>
            <person name="White F.F."/>
            <person name="Bogdanove A.J."/>
        </authorList>
    </citation>
    <scope>NUCLEOTIDE SEQUENCE [LARGE SCALE GENOMIC DNA]</scope>
    <source>
        <strain evidence="1 2">PXO99A</strain>
    </source>
</reference>
<name>A0A0K0GH98_XANOP</name>
<dbReference type="KEGG" id="xop:PXO_05481"/>
<dbReference type="AlphaFoldDB" id="A0A0K0GH98"/>
<evidence type="ECO:0000313" key="1">
    <source>
        <dbReference type="EMBL" id="ACD57596.1"/>
    </source>
</evidence>
<sequence>MISGPLIQVKKPMMKNITPTMAIETTGFAGLAVVMDQLAL</sequence>
<accession>A0A0K0GH98</accession>
<proteinExistence type="predicted"/>
<dbReference type="HOGENOM" id="CLU_3298687_0_0_6"/>
<dbReference type="EMBL" id="CP000967">
    <property type="protein sequence ID" value="ACD57596.1"/>
    <property type="molecule type" value="Genomic_DNA"/>
</dbReference>
<organism evidence="1 2">
    <name type="scientific">Xanthomonas oryzae pv. oryzae (strain PXO99A)</name>
    <dbReference type="NCBI Taxonomy" id="360094"/>
    <lineage>
        <taxon>Bacteria</taxon>
        <taxon>Pseudomonadati</taxon>
        <taxon>Pseudomonadota</taxon>
        <taxon>Gammaproteobacteria</taxon>
        <taxon>Lysobacterales</taxon>
        <taxon>Lysobacteraceae</taxon>
        <taxon>Xanthomonas</taxon>
    </lineage>
</organism>
<dbReference type="Proteomes" id="UP000001740">
    <property type="component" value="Chromosome"/>
</dbReference>
<protein>
    <submittedName>
        <fullName evidence="1">Uncharacterized protein</fullName>
    </submittedName>
</protein>